<dbReference type="Pfam" id="PF14305">
    <property type="entry name" value="ATPgrasp_TupA"/>
    <property type="match status" value="1"/>
</dbReference>
<reference evidence="1 2" key="1">
    <citation type="submission" date="2019-07" db="EMBL/GenBank/DDBJ databases">
        <authorList>
            <person name="Hibberd C M."/>
            <person name="Gehrig L. J."/>
            <person name="Chang H.-W."/>
            <person name="Venkatesh S."/>
        </authorList>
    </citation>
    <scope>NUCLEOTIDE SEQUENCE [LARGE SCALE GENOMIC DNA]</scope>
    <source>
        <strain evidence="1">Streptococcus_constellatus_SS_Bg39</strain>
    </source>
</reference>
<evidence type="ECO:0000313" key="1">
    <source>
        <dbReference type="EMBL" id="VUX08612.1"/>
    </source>
</evidence>
<dbReference type="RefSeq" id="WP_144210502.1">
    <property type="nucleotide sequence ID" value="NZ_CABHMZ010000026.1"/>
</dbReference>
<dbReference type="EMBL" id="CABHMZ010000026">
    <property type="protein sequence ID" value="VUX08612.1"/>
    <property type="molecule type" value="Genomic_DNA"/>
</dbReference>
<sequence>MSSNKILKKIKYAMRIVPDKAYIQMYYFAHFKRFCNLRNPETYNEKLNWLKLHDRNEEYTKLVDKYEVKEYIASIIGEDYIIPTLGVWNHFDDIDFEKLPNQFVLKCTHDSEGLVIVKDKSKLDKVAAKEKIEAALKQNFYYIGREWPYKNVKPRIIAEKYMEDHVDGELRDYKFFCFDGQPKAMFIASDRASDHVKFDYFDLEFNHLDIKQKYPHAQNTLRKPETFDKMIEFSKILSKGFPHVRVDFYEVDGRLYFGELTFYHFSGFMPFEPSKWDKTFGDWIHLPKK</sequence>
<accession>A0A564TMY9</accession>
<gene>
    <name evidence="1" type="ORF">SCSS39_01773</name>
</gene>
<proteinExistence type="predicted"/>
<protein>
    <recommendedName>
        <fullName evidence="3">Glycosyl transferase</fullName>
    </recommendedName>
</protein>
<dbReference type="AlphaFoldDB" id="A0A564TMY9"/>
<dbReference type="Proteomes" id="UP000385544">
    <property type="component" value="Unassembled WGS sequence"/>
</dbReference>
<evidence type="ECO:0000313" key="2">
    <source>
        <dbReference type="Proteomes" id="UP000385544"/>
    </source>
</evidence>
<organism evidence="1 2">
    <name type="scientific">Streptococcus constellatus</name>
    <dbReference type="NCBI Taxonomy" id="76860"/>
    <lineage>
        <taxon>Bacteria</taxon>
        <taxon>Bacillati</taxon>
        <taxon>Bacillota</taxon>
        <taxon>Bacilli</taxon>
        <taxon>Lactobacillales</taxon>
        <taxon>Streptococcaceae</taxon>
        <taxon>Streptococcus</taxon>
        <taxon>Streptococcus anginosus group</taxon>
    </lineage>
</organism>
<dbReference type="OrthoDB" id="9791827at2"/>
<dbReference type="InterPro" id="IPR029465">
    <property type="entry name" value="ATPgrasp_TupA"/>
</dbReference>
<evidence type="ECO:0008006" key="3">
    <source>
        <dbReference type="Google" id="ProtNLM"/>
    </source>
</evidence>
<name>A0A564TMY9_STRCV</name>